<sequence length="347" mass="39253">MFKSVISLFYKTNSTQPTGIAVTNTITTTTATDYEYFDSSHAFKTSNIDNLTVSKSSKTLETKANDDPFLPIESQPQNLRETGLIHKIAHHSFTKHLIPLSSIHVNFNKSFQVKHHQNDVSSNYTLTKVNSKLLFYNQRMMSNFLTGSNNVAPNFITDINLNTSKTNQEVSEDPAVKNVQENSQSEIRKIAEEIIKFDEISDDIKLSFTALTKEGDTNATITPFYTIPDEGSSNLIRGNSMLVNKKRKDRFFGKYLSIHSSLPNTNVFKSSENDSNNPTLKRTISIRKSSIFKTTATDEIKKPDEDESKFCNKLFTNLKRPRALNNSLKRLCKSKQPQQSDQVIETA</sequence>
<reference evidence="1" key="1">
    <citation type="submission" date="2021-06" db="EMBL/GenBank/DDBJ databases">
        <authorList>
            <person name="Kallberg Y."/>
            <person name="Tangrot J."/>
            <person name="Rosling A."/>
        </authorList>
    </citation>
    <scope>NUCLEOTIDE SEQUENCE</scope>
    <source>
        <strain evidence="1">UK204</strain>
    </source>
</reference>
<organism evidence="1 2">
    <name type="scientific">Funneliformis caledonium</name>
    <dbReference type="NCBI Taxonomy" id="1117310"/>
    <lineage>
        <taxon>Eukaryota</taxon>
        <taxon>Fungi</taxon>
        <taxon>Fungi incertae sedis</taxon>
        <taxon>Mucoromycota</taxon>
        <taxon>Glomeromycotina</taxon>
        <taxon>Glomeromycetes</taxon>
        <taxon>Glomerales</taxon>
        <taxon>Glomeraceae</taxon>
        <taxon>Funneliformis</taxon>
    </lineage>
</organism>
<keyword evidence="2" id="KW-1185">Reference proteome</keyword>
<name>A0A9N9G7T2_9GLOM</name>
<proteinExistence type="predicted"/>
<gene>
    <name evidence="1" type="ORF">FCALED_LOCUS7703</name>
</gene>
<protein>
    <submittedName>
        <fullName evidence="1">14808_t:CDS:1</fullName>
    </submittedName>
</protein>
<evidence type="ECO:0000313" key="1">
    <source>
        <dbReference type="EMBL" id="CAG8583123.1"/>
    </source>
</evidence>
<dbReference type="EMBL" id="CAJVPQ010002091">
    <property type="protein sequence ID" value="CAG8583123.1"/>
    <property type="molecule type" value="Genomic_DNA"/>
</dbReference>
<dbReference type="AlphaFoldDB" id="A0A9N9G7T2"/>
<dbReference type="Proteomes" id="UP000789570">
    <property type="component" value="Unassembled WGS sequence"/>
</dbReference>
<accession>A0A9N9G7T2</accession>
<evidence type="ECO:0000313" key="2">
    <source>
        <dbReference type="Proteomes" id="UP000789570"/>
    </source>
</evidence>
<comment type="caution">
    <text evidence="1">The sequence shown here is derived from an EMBL/GenBank/DDBJ whole genome shotgun (WGS) entry which is preliminary data.</text>
</comment>
<dbReference type="OrthoDB" id="10502610at2759"/>